<gene>
    <name evidence="1" type="ORF">FMOSSE_LOCUS9251</name>
</gene>
<proteinExistence type="predicted"/>
<feature type="non-terminal residue" evidence="1">
    <location>
        <position position="1"/>
    </location>
</feature>
<dbReference type="EMBL" id="CAJVPP010002649">
    <property type="protein sequence ID" value="CAG8606935.1"/>
    <property type="molecule type" value="Genomic_DNA"/>
</dbReference>
<evidence type="ECO:0000313" key="2">
    <source>
        <dbReference type="Proteomes" id="UP000789375"/>
    </source>
</evidence>
<dbReference type="Proteomes" id="UP000789375">
    <property type="component" value="Unassembled WGS sequence"/>
</dbReference>
<evidence type="ECO:0000313" key="1">
    <source>
        <dbReference type="EMBL" id="CAG8606935.1"/>
    </source>
</evidence>
<dbReference type="AlphaFoldDB" id="A0A9N9GFL6"/>
<accession>A0A9N9GFL6</accession>
<keyword evidence="2" id="KW-1185">Reference proteome</keyword>
<organism evidence="1 2">
    <name type="scientific">Funneliformis mosseae</name>
    <name type="common">Endomycorrhizal fungus</name>
    <name type="synonym">Glomus mosseae</name>
    <dbReference type="NCBI Taxonomy" id="27381"/>
    <lineage>
        <taxon>Eukaryota</taxon>
        <taxon>Fungi</taxon>
        <taxon>Fungi incertae sedis</taxon>
        <taxon>Mucoromycota</taxon>
        <taxon>Glomeromycotina</taxon>
        <taxon>Glomeromycetes</taxon>
        <taxon>Glomerales</taxon>
        <taxon>Glomeraceae</taxon>
        <taxon>Funneliformis</taxon>
    </lineage>
</organism>
<protein>
    <submittedName>
        <fullName evidence="1">15313_t:CDS:1</fullName>
    </submittedName>
</protein>
<name>A0A9N9GFL6_FUNMO</name>
<reference evidence="1" key="1">
    <citation type="submission" date="2021-06" db="EMBL/GenBank/DDBJ databases">
        <authorList>
            <person name="Kallberg Y."/>
            <person name="Tangrot J."/>
            <person name="Rosling A."/>
        </authorList>
    </citation>
    <scope>NUCLEOTIDE SEQUENCE</scope>
    <source>
        <strain evidence="1">87-6 pot B 2015</strain>
    </source>
</reference>
<comment type="caution">
    <text evidence="1">The sequence shown here is derived from an EMBL/GenBank/DDBJ whole genome shotgun (WGS) entry which is preliminary data.</text>
</comment>
<sequence>MCRGCEKNLPSNSFIAENDADNDQVVVDFHDFYDFFAHNYNLFECAIHDKDEQENSENLEFKVSCIVNVNILEGNPKDQVYRIIEIISDIDEYTW</sequence>